<reference evidence="1 2" key="1">
    <citation type="submission" date="2019-05" db="EMBL/GenBank/DDBJ databases">
        <title>Genome sequencing of F202Z8.</title>
        <authorList>
            <person name="Kwon Y.M."/>
        </authorList>
    </citation>
    <scope>NUCLEOTIDE SEQUENCE [LARGE SCALE GENOMIC DNA]</scope>
    <source>
        <strain evidence="1 2">F202Z8</strain>
    </source>
</reference>
<dbReference type="KEGG" id="asag:FGM00_10325"/>
<evidence type="ECO:0008006" key="3">
    <source>
        <dbReference type="Google" id="ProtNLM"/>
    </source>
</evidence>
<keyword evidence="2" id="KW-1185">Reference proteome</keyword>
<evidence type="ECO:0000313" key="1">
    <source>
        <dbReference type="EMBL" id="QCX00488.1"/>
    </source>
</evidence>
<dbReference type="AlphaFoldDB" id="A0A5B7STZ3"/>
<dbReference type="EMBL" id="CP040710">
    <property type="protein sequence ID" value="QCX00488.1"/>
    <property type="molecule type" value="Genomic_DNA"/>
</dbReference>
<dbReference type="PROSITE" id="PS51257">
    <property type="entry name" value="PROKAR_LIPOPROTEIN"/>
    <property type="match status" value="1"/>
</dbReference>
<dbReference type="RefSeq" id="WP_138852833.1">
    <property type="nucleotide sequence ID" value="NZ_CP040710.1"/>
</dbReference>
<proteinExistence type="predicted"/>
<sequence>MQKLAFFFLICLLVGCAKSVSTEDLAKLNGYWEIEKVVFPDGNTKEYSVNPMVDYFQLEGLKGFRKKVQPKFDGTYDTSNDAEPFSIVEDSEGFYMHYDNELSKWQEELRVLNDDNFSVVNEEGVQYDYKRYEPISVQKNE</sequence>
<evidence type="ECO:0000313" key="2">
    <source>
        <dbReference type="Proteomes" id="UP000310017"/>
    </source>
</evidence>
<name>A0A5B7STZ3_9FLAO</name>
<organism evidence="1 2">
    <name type="scientific">Aggregatimonas sangjinii</name>
    <dbReference type="NCBI Taxonomy" id="2583587"/>
    <lineage>
        <taxon>Bacteria</taxon>
        <taxon>Pseudomonadati</taxon>
        <taxon>Bacteroidota</taxon>
        <taxon>Flavobacteriia</taxon>
        <taxon>Flavobacteriales</taxon>
        <taxon>Flavobacteriaceae</taxon>
        <taxon>Aggregatimonas</taxon>
    </lineage>
</organism>
<gene>
    <name evidence="1" type="ORF">FGM00_10325</name>
</gene>
<dbReference type="Proteomes" id="UP000310017">
    <property type="component" value="Chromosome"/>
</dbReference>
<accession>A0A5B7STZ3</accession>
<dbReference type="OrthoDB" id="1143855at2"/>
<protein>
    <recommendedName>
        <fullName evidence="3">Lipocalin-like domain-containing protein</fullName>
    </recommendedName>
</protein>